<protein>
    <recommendedName>
        <fullName evidence="2">Phospholipase D-like domain-containing protein</fullName>
    </recommendedName>
</protein>
<dbReference type="Proteomes" id="UP000265930">
    <property type="component" value="Unassembled WGS sequence"/>
</dbReference>
<accession>A0A399IRS4</accession>
<reference evidence="3 4" key="1">
    <citation type="submission" date="2018-08" db="EMBL/GenBank/DDBJ databases">
        <title>Genome of Clostridium chromiireducens C1, DSM12136.</title>
        <authorList>
            <person name="Xing M."/>
            <person name="Wei Y."/>
            <person name="Ang E.L."/>
            <person name="Zhao H."/>
            <person name="Zhang Y."/>
        </authorList>
    </citation>
    <scope>NUCLEOTIDE SEQUENCE [LARGE SCALE GENOMIC DNA]</scope>
    <source>
        <strain evidence="3 4">C1</strain>
    </source>
</reference>
<organism evidence="3 4">
    <name type="scientific">Clostridium chromiireducens</name>
    <dbReference type="NCBI Taxonomy" id="225345"/>
    <lineage>
        <taxon>Bacteria</taxon>
        <taxon>Bacillati</taxon>
        <taxon>Bacillota</taxon>
        <taxon>Clostridia</taxon>
        <taxon>Eubacteriales</taxon>
        <taxon>Clostridiaceae</taxon>
        <taxon>Clostridium</taxon>
    </lineage>
</organism>
<dbReference type="AlphaFoldDB" id="A0A399IRS4"/>
<dbReference type="RefSeq" id="WP_119366624.1">
    <property type="nucleotide sequence ID" value="NZ_QXDJ01000002.1"/>
</dbReference>
<keyword evidence="1" id="KW-0175">Coiled coil</keyword>
<feature type="coiled-coil region" evidence="1">
    <location>
        <begin position="50"/>
        <end position="80"/>
    </location>
</feature>
<gene>
    <name evidence="3" type="ORF">D2A34_11140</name>
</gene>
<evidence type="ECO:0000313" key="4">
    <source>
        <dbReference type="Proteomes" id="UP000265930"/>
    </source>
</evidence>
<name>A0A399IRS4_9CLOT</name>
<evidence type="ECO:0000313" key="3">
    <source>
        <dbReference type="EMBL" id="RII35715.1"/>
    </source>
</evidence>
<evidence type="ECO:0000259" key="2">
    <source>
        <dbReference type="Pfam" id="PF13091"/>
    </source>
</evidence>
<feature type="domain" description="Phospholipase D-like" evidence="2">
    <location>
        <begin position="214"/>
        <end position="324"/>
    </location>
</feature>
<sequence>MKNNLLYSEGNKENNKFSRTFLSEKLSGIKNIIKHRIKNVKSENKEDLNLESAKKQFEEFKAKKLELERYETELLKYDDEIKDMDYCLITSNDLNSVINCKKNSLYQRFFEYKNIHIDIKAINGLIFFDKESLAEIEAIIDKLDKDEITIEKTYEIHKFSVEKICDLYICYEDEKYIIKNIEPLNKEILGTLNEIASKYEEYHLQNREIRDHFIKAFSDAKHELNIASPWMNNYVVNENLIEMMEGLLTRGGAIKIIYGIGENSSSYHFKRENSNKNKNSDRIAKKLEEKFKHYGNRFKIRKVNSHNKLLICDESYYIETSFNLLSFSGEYDSDSKDTRDEGATFSTNTEVIKDLRSRYFNF</sequence>
<dbReference type="EMBL" id="QXDJ01000002">
    <property type="protein sequence ID" value="RII35715.1"/>
    <property type="molecule type" value="Genomic_DNA"/>
</dbReference>
<dbReference type="InterPro" id="IPR025202">
    <property type="entry name" value="PLD-like_dom"/>
</dbReference>
<proteinExistence type="predicted"/>
<dbReference type="CDD" id="cd09133">
    <property type="entry name" value="PLDc_unchar5"/>
    <property type="match status" value="1"/>
</dbReference>
<comment type="caution">
    <text evidence="3">The sequence shown here is derived from an EMBL/GenBank/DDBJ whole genome shotgun (WGS) entry which is preliminary data.</text>
</comment>
<dbReference type="Gene3D" id="3.30.870.10">
    <property type="entry name" value="Endonuclease Chain A"/>
    <property type="match status" value="1"/>
</dbReference>
<dbReference type="Pfam" id="PF13091">
    <property type="entry name" value="PLDc_2"/>
    <property type="match status" value="1"/>
</dbReference>
<dbReference type="SUPFAM" id="SSF56024">
    <property type="entry name" value="Phospholipase D/nuclease"/>
    <property type="match status" value="1"/>
</dbReference>
<evidence type="ECO:0000256" key="1">
    <source>
        <dbReference type="SAM" id="Coils"/>
    </source>
</evidence>